<evidence type="ECO:0000313" key="3">
    <source>
        <dbReference type="EMBL" id="QOU22453.1"/>
    </source>
</evidence>
<dbReference type="Gene3D" id="3.40.50.300">
    <property type="entry name" value="P-loop containing nucleotide triphosphate hydrolases"/>
    <property type="match status" value="1"/>
</dbReference>
<protein>
    <submittedName>
        <fullName evidence="4">DEBR0S1_16226g1_1</fullName>
    </submittedName>
</protein>
<organism evidence="4 5">
    <name type="scientific">Dekkera bruxellensis</name>
    <name type="common">Brettanomyces custersii</name>
    <dbReference type="NCBI Taxonomy" id="5007"/>
    <lineage>
        <taxon>Eukaryota</taxon>
        <taxon>Fungi</taxon>
        <taxon>Dikarya</taxon>
        <taxon>Ascomycota</taxon>
        <taxon>Saccharomycotina</taxon>
        <taxon>Pichiomycetes</taxon>
        <taxon>Pichiales</taxon>
        <taxon>Pichiaceae</taxon>
        <taxon>Brettanomyces</taxon>
    </lineage>
</organism>
<keyword evidence="2" id="KW-0342">GTP-binding</keyword>
<dbReference type="PANTHER" id="PTHR24073">
    <property type="entry name" value="DRAB5-RELATED"/>
    <property type="match status" value="1"/>
</dbReference>
<dbReference type="SMART" id="SM00174">
    <property type="entry name" value="RHO"/>
    <property type="match status" value="1"/>
</dbReference>
<dbReference type="GO" id="GO:0005525">
    <property type="term" value="F:GTP binding"/>
    <property type="evidence" value="ECO:0007669"/>
    <property type="project" value="UniProtKB-KW"/>
</dbReference>
<dbReference type="Proteomes" id="UP000478008">
    <property type="component" value="Unassembled WGS sequence"/>
</dbReference>
<dbReference type="AlphaFoldDB" id="A0A7D9CY89"/>
<evidence type="ECO:0000313" key="5">
    <source>
        <dbReference type="Proteomes" id="UP000478008"/>
    </source>
</evidence>
<accession>A0A7D9CY89</accession>
<reference evidence="4 5" key="1">
    <citation type="submission" date="2019-07" db="EMBL/GenBank/DDBJ databases">
        <authorList>
            <person name="Friedrich A."/>
            <person name="Schacherer J."/>
        </authorList>
    </citation>
    <scope>NUCLEOTIDE SEQUENCE [LARGE SCALE GENOMIC DNA]</scope>
</reference>
<dbReference type="GO" id="GO:0003924">
    <property type="term" value="F:GTPase activity"/>
    <property type="evidence" value="ECO:0007669"/>
    <property type="project" value="InterPro"/>
</dbReference>
<evidence type="ECO:0000256" key="2">
    <source>
        <dbReference type="ARBA" id="ARBA00023134"/>
    </source>
</evidence>
<dbReference type="SMART" id="SM00175">
    <property type="entry name" value="RAB"/>
    <property type="match status" value="1"/>
</dbReference>
<dbReference type="PROSITE" id="PS51421">
    <property type="entry name" value="RAS"/>
    <property type="match status" value="1"/>
</dbReference>
<name>A0A7D9CY89_DEKBR</name>
<dbReference type="NCBIfam" id="TIGR00231">
    <property type="entry name" value="small_GTP"/>
    <property type="match status" value="1"/>
</dbReference>
<dbReference type="SUPFAM" id="SSF52540">
    <property type="entry name" value="P-loop containing nucleoside triphosphate hydrolases"/>
    <property type="match status" value="1"/>
</dbReference>
<dbReference type="EMBL" id="CP063137">
    <property type="protein sequence ID" value="QOU22453.1"/>
    <property type="molecule type" value="Genomic_DNA"/>
</dbReference>
<dbReference type="Proteomes" id="UP000663131">
    <property type="component" value="Chromosome 9"/>
</dbReference>
<dbReference type="EMBL" id="CABFWN010000001">
    <property type="protein sequence ID" value="VUG16412.1"/>
    <property type="molecule type" value="Genomic_DNA"/>
</dbReference>
<evidence type="ECO:0000256" key="1">
    <source>
        <dbReference type="ARBA" id="ARBA00022741"/>
    </source>
</evidence>
<proteinExistence type="predicted"/>
<dbReference type="InterPro" id="IPR001806">
    <property type="entry name" value="Small_GTPase"/>
</dbReference>
<dbReference type="PROSITE" id="PS51419">
    <property type="entry name" value="RAB"/>
    <property type="match status" value="1"/>
</dbReference>
<gene>
    <name evidence="4" type="primary">VPS21</name>
    <name evidence="3" type="ORF">BRETT_002633</name>
    <name evidence="4" type="ORF">DEBR0S1_16226G</name>
</gene>
<dbReference type="PRINTS" id="PR00449">
    <property type="entry name" value="RASTRNSFRMNG"/>
</dbReference>
<dbReference type="InterPro" id="IPR005225">
    <property type="entry name" value="Small_GTP-bd"/>
</dbReference>
<evidence type="ECO:0000313" key="4">
    <source>
        <dbReference type="EMBL" id="VUG16412.1"/>
    </source>
</evidence>
<dbReference type="InterPro" id="IPR027417">
    <property type="entry name" value="P-loop_NTPase"/>
</dbReference>
<keyword evidence="1" id="KW-0547">Nucleotide-binding</keyword>
<reference evidence="3" key="3">
    <citation type="journal article" name="BMC Genomics">
        <title>New genome assemblies reveal patterns of domestication and adaptation across Brettanomyces (Dekkera) species.</title>
        <authorList>
            <person name="Roach M.J."/>
            <person name="Borneman A.R."/>
        </authorList>
    </citation>
    <scope>NUCLEOTIDE SEQUENCE</scope>
    <source>
        <strain evidence="3">UCD 2041</strain>
    </source>
</reference>
<dbReference type="PROSITE" id="PS51420">
    <property type="entry name" value="RHO"/>
    <property type="match status" value="1"/>
</dbReference>
<dbReference type="Pfam" id="PF00071">
    <property type="entry name" value="Ras"/>
    <property type="match status" value="1"/>
</dbReference>
<sequence>MSSISNLPNRSATSVFLTCQPSRIADLKLVFLGESSVGKSSIIQRFQNNTFNEGKASTIGAAFISKKILRKETASKNISLINLQIWDTAGQERFHNLTPLYYRNSNVALVVFDLTDSFSFQKAGYWISELKDYMNEGSEGESPRLKVILVGSKLDLLPLKPVNDEIPPFERKLQADSFQPCPFNSQIESFLAAHRGIVCGKWFRTSSKMNIGIAELFDYILETIDASLYHSYDDQKAKKSSMTVDLHLRATKASCQC</sequence>
<dbReference type="OrthoDB" id="63533at2759"/>
<dbReference type="SMART" id="SM00173">
    <property type="entry name" value="RAS"/>
    <property type="match status" value="1"/>
</dbReference>
<dbReference type="CDD" id="cd00154">
    <property type="entry name" value="Rab"/>
    <property type="match status" value="1"/>
</dbReference>
<reference evidence="3" key="2">
    <citation type="submission" date="2020-10" db="EMBL/GenBank/DDBJ databases">
        <authorList>
            <person name="Palmer J.M."/>
        </authorList>
    </citation>
    <scope>NUCLEOTIDE SEQUENCE</scope>
    <source>
        <strain evidence="3">UCD 2041</strain>
    </source>
</reference>
<dbReference type="FunFam" id="3.40.50.300:FF:001447">
    <property type="entry name" value="Ras-related protein Rab-1B"/>
    <property type="match status" value="1"/>
</dbReference>
<keyword evidence="5" id="KW-1185">Reference proteome</keyword>